<dbReference type="PRINTS" id="PR00081">
    <property type="entry name" value="GDHRDH"/>
</dbReference>
<keyword evidence="9" id="KW-1185">Reference proteome</keyword>
<reference evidence="8 9" key="1">
    <citation type="submission" date="2021-02" db="EMBL/GenBank/DDBJ databases">
        <title>Plant Genome Project.</title>
        <authorList>
            <person name="Zhang R.-G."/>
        </authorList>
    </citation>
    <scope>NUCLEOTIDE SEQUENCE [LARGE SCALE GENOMIC DNA]</scope>
    <source>
        <tissue evidence="8">Leaves</tissue>
    </source>
</reference>
<evidence type="ECO:0000256" key="3">
    <source>
        <dbReference type="ARBA" id="ARBA00022857"/>
    </source>
</evidence>
<keyword evidence="4" id="KW-0752">Steroid biosynthesis</keyword>
<evidence type="ECO:0000256" key="7">
    <source>
        <dbReference type="RuleBase" id="RU000363"/>
    </source>
</evidence>
<keyword evidence="3" id="KW-0521">NADP</keyword>
<evidence type="ECO:0000256" key="1">
    <source>
        <dbReference type="ARBA" id="ARBA00004606"/>
    </source>
</evidence>
<evidence type="ECO:0000256" key="5">
    <source>
        <dbReference type="ARBA" id="ARBA00022968"/>
    </source>
</evidence>
<dbReference type="Proteomes" id="UP000827721">
    <property type="component" value="Unassembled WGS sequence"/>
</dbReference>
<keyword evidence="4" id="KW-0443">Lipid metabolism</keyword>
<protein>
    <recommendedName>
        <fullName evidence="10">11-beta-hydroxysteroid dehydrogenase-like 4A</fullName>
    </recommendedName>
</protein>
<comment type="subcellular location">
    <subcellularLocation>
        <location evidence="1">Membrane</location>
        <topology evidence="1">Single-pass type II membrane protein</topology>
    </subcellularLocation>
</comment>
<dbReference type="PANTHER" id="PTHR43391">
    <property type="entry name" value="RETINOL DEHYDROGENASE-RELATED"/>
    <property type="match status" value="1"/>
</dbReference>
<evidence type="ECO:0000313" key="9">
    <source>
        <dbReference type="Proteomes" id="UP000827721"/>
    </source>
</evidence>
<evidence type="ECO:0008006" key="10">
    <source>
        <dbReference type="Google" id="ProtNLM"/>
    </source>
</evidence>
<keyword evidence="5" id="KW-0812">Transmembrane</keyword>
<evidence type="ECO:0000313" key="8">
    <source>
        <dbReference type="EMBL" id="KAH7578554.1"/>
    </source>
</evidence>
<dbReference type="PRINTS" id="PR00080">
    <property type="entry name" value="SDRFAMILY"/>
</dbReference>
<dbReference type="InterPro" id="IPR020904">
    <property type="entry name" value="Sc_DH/Rdtase_CS"/>
</dbReference>
<comment type="caution">
    <text evidence="8">The sequence shown here is derived from an EMBL/GenBank/DDBJ whole genome shotgun (WGS) entry which is preliminary data.</text>
</comment>
<dbReference type="PROSITE" id="PS00061">
    <property type="entry name" value="ADH_SHORT"/>
    <property type="match status" value="1"/>
</dbReference>
<dbReference type="EMBL" id="JAFEMO010000001">
    <property type="protein sequence ID" value="KAH7578554.1"/>
    <property type="molecule type" value="Genomic_DNA"/>
</dbReference>
<keyword evidence="6" id="KW-0560">Oxidoreductase</keyword>
<proteinExistence type="inferred from homology"/>
<name>A0ABQ8IPD7_9ROSI</name>
<keyword evidence="4" id="KW-0444">Lipid biosynthesis</keyword>
<evidence type="ECO:0000256" key="4">
    <source>
        <dbReference type="ARBA" id="ARBA00022955"/>
    </source>
</evidence>
<evidence type="ECO:0000256" key="2">
    <source>
        <dbReference type="ARBA" id="ARBA00006484"/>
    </source>
</evidence>
<dbReference type="SUPFAM" id="SSF51735">
    <property type="entry name" value="NAD(P)-binding Rossmann-fold domains"/>
    <property type="match status" value="1"/>
</dbReference>
<dbReference type="InterPro" id="IPR036291">
    <property type="entry name" value="NAD(P)-bd_dom_sf"/>
</dbReference>
<evidence type="ECO:0000256" key="6">
    <source>
        <dbReference type="ARBA" id="ARBA00023002"/>
    </source>
</evidence>
<keyword evidence="5" id="KW-0735">Signal-anchor</keyword>
<sequence length="267" mass="30227">MAYEYAKRSAYLVLVDIRKDLLEVVVDRARRFGSPNVIAVPADVLVEEDCKRFVDTAVNHFGKCSFCISMAFGVDHLVNNAGIGRQCLFKNVDSVSKYTPIMDINFWGTVYATHYAIPHLRKSKGKIIVISSTCGWYPFPKLSFYNASKAALISFYETLRTEIGGDIGITIVTPGLIKTELTLSDSLPKEMRLIPMESKEECAKAIVKSACRGDTYLVHPSWVRLVFVWKAFFPELTEYFNRLAFTTRRHETDDSSLNQSTHLNKTE</sequence>
<comment type="similarity">
    <text evidence="2 7">Belongs to the short-chain dehydrogenases/reductases (SDR) family.</text>
</comment>
<dbReference type="Gene3D" id="3.40.50.720">
    <property type="entry name" value="NAD(P)-binding Rossmann-like Domain"/>
    <property type="match status" value="1"/>
</dbReference>
<dbReference type="PANTHER" id="PTHR43391:SF69">
    <property type="entry name" value="11-BETA-HYDROXYSTEROID DEHYDROGENASE-LIKE 6"/>
    <property type="match status" value="1"/>
</dbReference>
<organism evidence="8 9">
    <name type="scientific">Xanthoceras sorbifolium</name>
    <dbReference type="NCBI Taxonomy" id="99658"/>
    <lineage>
        <taxon>Eukaryota</taxon>
        <taxon>Viridiplantae</taxon>
        <taxon>Streptophyta</taxon>
        <taxon>Embryophyta</taxon>
        <taxon>Tracheophyta</taxon>
        <taxon>Spermatophyta</taxon>
        <taxon>Magnoliopsida</taxon>
        <taxon>eudicotyledons</taxon>
        <taxon>Gunneridae</taxon>
        <taxon>Pentapetalae</taxon>
        <taxon>rosids</taxon>
        <taxon>malvids</taxon>
        <taxon>Sapindales</taxon>
        <taxon>Sapindaceae</taxon>
        <taxon>Xanthoceroideae</taxon>
        <taxon>Xanthoceras</taxon>
    </lineage>
</organism>
<dbReference type="Pfam" id="PF00106">
    <property type="entry name" value="adh_short"/>
    <property type="match status" value="1"/>
</dbReference>
<dbReference type="InterPro" id="IPR002347">
    <property type="entry name" value="SDR_fam"/>
</dbReference>
<accession>A0ABQ8IPD7</accession>
<gene>
    <name evidence="8" type="ORF">JRO89_XS01G0397900</name>
</gene>